<evidence type="ECO:0000313" key="5">
    <source>
        <dbReference type="EMBL" id="KAK8084136.1"/>
    </source>
</evidence>
<dbReference type="InterPro" id="IPR036770">
    <property type="entry name" value="Ankyrin_rpt-contain_sf"/>
</dbReference>
<dbReference type="Proteomes" id="UP001446871">
    <property type="component" value="Unassembled WGS sequence"/>
</dbReference>
<reference evidence="5 6" key="1">
    <citation type="submission" date="2023-01" db="EMBL/GenBank/DDBJ databases">
        <title>Analysis of 21 Apiospora genomes using comparative genomics revels a genus with tremendous synthesis potential of carbohydrate active enzymes and secondary metabolites.</title>
        <authorList>
            <person name="Sorensen T."/>
        </authorList>
    </citation>
    <scope>NUCLEOTIDE SEQUENCE [LARGE SCALE GENOMIC DNA]</scope>
    <source>
        <strain evidence="5 6">CBS 83171</strain>
    </source>
</reference>
<feature type="region of interest" description="Disordered" evidence="4">
    <location>
        <begin position="246"/>
        <end position="277"/>
    </location>
</feature>
<feature type="compositionally biased region" description="Acidic residues" evidence="4">
    <location>
        <begin position="265"/>
        <end position="276"/>
    </location>
</feature>
<evidence type="ECO:0000256" key="3">
    <source>
        <dbReference type="PROSITE-ProRule" id="PRU00023"/>
    </source>
</evidence>
<dbReference type="EMBL" id="JAQQWM010000001">
    <property type="protein sequence ID" value="KAK8084136.1"/>
    <property type="molecule type" value="Genomic_DNA"/>
</dbReference>
<feature type="region of interest" description="Disordered" evidence="4">
    <location>
        <begin position="309"/>
        <end position="339"/>
    </location>
</feature>
<feature type="repeat" description="ANK" evidence="3">
    <location>
        <begin position="138"/>
        <end position="171"/>
    </location>
</feature>
<evidence type="ECO:0000256" key="2">
    <source>
        <dbReference type="ARBA" id="ARBA00023043"/>
    </source>
</evidence>
<evidence type="ECO:0000256" key="1">
    <source>
        <dbReference type="ARBA" id="ARBA00022737"/>
    </source>
</evidence>
<feature type="compositionally biased region" description="Basic and acidic residues" evidence="4">
    <location>
        <begin position="255"/>
        <end position="264"/>
    </location>
</feature>
<dbReference type="PANTHER" id="PTHR46680">
    <property type="entry name" value="NF-KAPPA-B INHIBITOR ALPHA"/>
    <property type="match status" value="1"/>
</dbReference>
<proteinExistence type="predicted"/>
<dbReference type="InterPro" id="IPR002110">
    <property type="entry name" value="Ankyrin_rpt"/>
</dbReference>
<dbReference type="Pfam" id="PF12796">
    <property type="entry name" value="Ank_2"/>
    <property type="match status" value="1"/>
</dbReference>
<sequence length="339" mass="38017">MVEHLVYSGADVDEVDRSTGETPLYALFTGPGASSDLVRFLVDDCGADVNRPRGEFKYPLIKAFTCYIEKHWTSEDRRRLVLKIYSNIRLLLRRGADIDAEDDSGRRAVHLTLLSLSLTVPWHLSEEFSADLSARDNLGRSALHYAAALGLPSDFDRLAERTGANINVADSHGWTPLFWATQQRRPANFNPMVEVLKQHGADLWAKATDSYGVWTPLKLARFRGCFTEASLLTLIPKKTRKLAKRLTGGDSDVAGNDHDTKDEESTPADEEIETWNDEQHETETGYLWGRDVICQSCFMCGSMYAEEAEDSSDSDIFPDLGDDHVDSDEETDDGWEDDD</sequence>
<keyword evidence="2 3" id="KW-0040">ANK repeat</keyword>
<keyword evidence="1" id="KW-0677">Repeat</keyword>
<keyword evidence="6" id="KW-1185">Reference proteome</keyword>
<accession>A0ABR1WKW9</accession>
<evidence type="ECO:0000256" key="4">
    <source>
        <dbReference type="SAM" id="MobiDB-lite"/>
    </source>
</evidence>
<dbReference type="SUPFAM" id="SSF48403">
    <property type="entry name" value="Ankyrin repeat"/>
    <property type="match status" value="1"/>
</dbReference>
<gene>
    <name evidence="5" type="ORF">PG996_002917</name>
</gene>
<comment type="caution">
    <text evidence="5">The sequence shown here is derived from an EMBL/GenBank/DDBJ whole genome shotgun (WGS) entry which is preliminary data.</text>
</comment>
<dbReference type="InterPro" id="IPR051070">
    <property type="entry name" value="NF-kappa-B_inhibitor"/>
</dbReference>
<feature type="compositionally biased region" description="Acidic residues" evidence="4">
    <location>
        <begin position="325"/>
        <end position="339"/>
    </location>
</feature>
<evidence type="ECO:0008006" key="7">
    <source>
        <dbReference type="Google" id="ProtNLM"/>
    </source>
</evidence>
<name>A0ABR1WKW9_9PEZI</name>
<evidence type="ECO:0000313" key="6">
    <source>
        <dbReference type="Proteomes" id="UP001446871"/>
    </source>
</evidence>
<protein>
    <recommendedName>
        <fullName evidence="7">Ankyrin</fullName>
    </recommendedName>
</protein>
<organism evidence="5 6">
    <name type="scientific">Apiospora saccharicola</name>
    <dbReference type="NCBI Taxonomy" id="335842"/>
    <lineage>
        <taxon>Eukaryota</taxon>
        <taxon>Fungi</taxon>
        <taxon>Dikarya</taxon>
        <taxon>Ascomycota</taxon>
        <taxon>Pezizomycotina</taxon>
        <taxon>Sordariomycetes</taxon>
        <taxon>Xylariomycetidae</taxon>
        <taxon>Amphisphaeriales</taxon>
        <taxon>Apiosporaceae</taxon>
        <taxon>Apiospora</taxon>
    </lineage>
</organism>
<dbReference type="PANTHER" id="PTHR46680:SF3">
    <property type="entry name" value="NF-KAPPA-B INHIBITOR CACTUS"/>
    <property type="match status" value="1"/>
</dbReference>
<dbReference type="PROSITE" id="PS50088">
    <property type="entry name" value="ANK_REPEAT"/>
    <property type="match status" value="1"/>
</dbReference>
<dbReference type="Gene3D" id="1.25.40.20">
    <property type="entry name" value="Ankyrin repeat-containing domain"/>
    <property type="match status" value="2"/>
</dbReference>